<comment type="similarity">
    <text evidence="1 3">Belongs to the Nudix hydrolase family.</text>
</comment>
<feature type="region of interest" description="Disordered" evidence="4">
    <location>
        <begin position="1"/>
        <end position="21"/>
    </location>
</feature>
<dbReference type="PANTHER" id="PTHR43736:SF1">
    <property type="entry name" value="DIHYDRONEOPTERIN TRIPHOSPHATE DIPHOSPHATASE"/>
    <property type="match status" value="1"/>
</dbReference>
<dbReference type="SUPFAM" id="SSF55811">
    <property type="entry name" value="Nudix"/>
    <property type="match status" value="1"/>
</dbReference>
<dbReference type="InterPro" id="IPR020084">
    <property type="entry name" value="NUDIX_hydrolase_CS"/>
</dbReference>
<organism evidence="6 7">
    <name type="scientific">Microbispora amethystogenes</name>
    <dbReference type="NCBI Taxonomy" id="1427754"/>
    <lineage>
        <taxon>Bacteria</taxon>
        <taxon>Bacillati</taxon>
        <taxon>Actinomycetota</taxon>
        <taxon>Actinomycetes</taxon>
        <taxon>Streptosporangiales</taxon>
        <taxon>Streptosporangiaceae</taxon>
        <taxon>Microbispora</taxon>
    </lineage>
</organism>
<keyword evidence="7" id="KW-1185">Reference proteome</keyword>
<reference evidence="6 7" key="1">
    <citation type="submission" date="2021-01" db="EMBL/GenBank/DDBJ databases">
        <title>Whole genome shotgun sequence of Microbispora amethystogenes NBRC 101907.</title>
        <authorList>
            <person name="Komaki H."/>
            <person name="Tamura T."/>
        </authorList>
    </citation>
    <scope>NUCLEOTIDE SEQUENCE [LARGE SCALE GENOMIC DNA]</scope>
    <source>
        <strain evidence="6 7">NBRC 101907</strain>
    </source>
</reference>
<dbReference type="InterPro" id="IPR015797">
    <property type="entry name" value="NUDIX_hydrolase-like_dom_sf"/>
</dbReference>
<evidence type="ECO:0000256" key="3">
    <source>
        <dbReference type="RuleBase" id="RU003476"/>
    </source>
</evidence>
<dbReference type="RefSeq" id="WP_204289492.1">
    <property type="nucleotide sequence ID" value="NZ_BAABEJ010000032.1"/>
</dbReference>
<dbReference type="PROSITE" id="PS51462">
    <property type="entry name" value="NUDIX"/>
    <property type="match status" value="1"/>
</dbReference>
<dbReference type="Pfam" id="PF00293">
    <property type="entry name" value="NUDIX"/>
    <property type="match status" value="1"/>
</dbReference>
<gene>
    <name evidence="6" type="ORF">Mam01_70020</name>
</gene>
<evidence type="ECO:0000256" key="4">
    <source>
        <dbReference type="SAM" id="MobiDB-lite"/>
    </source>
</evidence>
<name>A0ABQ4FPV3_9ACTN</name>
<evidence type="ECO:0000256" key="2">
    <source>
        <dbReference type="ARBA" id="ARBA00022801"/>
    </source>
</evidence>
<dbReference type="PROSITE" id="PS00893">
    <property type="entry name" value="NUDIX_BOX"/>
    <property type="match status" value="1"/>
</dbReference>
<feature type="domain" description="Nudix hydrolase" evidence="5">
    <location>
        <begin position="71"/>
        <end position="209"/>
    </location>
</feature>
<accession>A0ABQ4FPV3</accession>
<dbReference type="PANTHER" id="PTHR43736">
    <property type="entry name" value="ADP-RIBOSE PYROPHOSPHATASE"/>
    <property type="match status" value="1"/>
</dbReference>
<evidence type="ECO:0000313" key="7">
    <source>
        <dbReference type="Proteomes" id="UP000651728"/>
    </source>
</evidence>
<evidence type="ECO:0000259" key="5">
    <source>
        <dbReference type="PROSITE" id="PS51462"/>
    </source>
</evidence>
<dbReference type="EMBL" id="BOOB01000070">
    <property type="protein sequence ID" value="GIH36838.1"/>
    <property type="molecule type" value="Genomic_DNA"/>
</dbReference>
<keyword evidence="2 3" id="KW-0378">Hydrolase</keyword>
<dbReference type="InterPro" id="IPR020476">
    <property type="entry name" value="Nudix_hydrolase"/>
</dbReference>
<comment type="caution">
    <text evidence="6">The sequence shown here is derived from an EMBL/GenBank/DDBJ whole genome shotgun (WGS) entry which is preliminary data.</text>
</comment>
<proteinExistence type="inferred from homology"/>
<dbReference type="Gene3D" id="3.90.79.10">
    <property type="entry name" value="Nucleoside Triphosphate Pyrophosphohydrolase"/>
    <property type="match status" value="1"/>
</dbReference>
<sequence length="228" mass="24888">MTSQRTYTHPDVFGKGIQEGWADPCTDPREIDWAARQARAAIPFRVVDGRPVNPYAPTGIRYGRNELGHWGEQMAADAVVTATDEYGFRWLVMVERGDGHGWALPGGYVEPGEDPGTAAIRELEEETGLTLPGAAWQVLPARYVPDPRASDEAWMVTVPARADLHVMRRRDFPVLVGADDARRAAWVSAGSYPAVVAALAMAYGGHVFAAHRPMLADLLGSDVPEVNR</sequence>
<protein>
    <recommendedName>
        <fullName evidence="5">Nudix hydrolase domain-containing protein</fullName>
    </recommendedName>
</protein>
<dbReference type="InterPro" id="IPR000086">
    <property type="entry name" value="NUDIX_hydrolase_dom"/>
</dbReference>
<evidence type="ECO:0000256" key="1">
    <source>
        <dbReference type="ARBA" id="ARBA00005582"/>
    </source>
</evidence>
<dbReference type="Proteomes" id="UP000651728">
    <property type="component" value="Unassembled WGS sequence"/>
</dbReference>
<evidence type="ECO:0000313" key="6">
    <source>
        <dbReference type="EMBL" id="GIH36838.1"/>
    </source>
</evidence>
<dbReference type="PRINTS" id="PR00502">
    <property type="entry name" value="NUDIXFAMILY"/>
</dbReference>